<evidence type="ECO:0000259" key="2">
    <source>
        <dbReference type="Pfam" id="PF12708"/>
    </source>
</evidence>
<dbReference type="AlphaFoldDB" id="A0A9E6RAP8"/>
<protein>
    <submittedName>
        <fullName evidence="3">Glycoside hydrolase family 28 protein</fullName>
    </submittedName>
</protein>
<feature type="domain" description="Rhamnogalacturonase A/B/Epimerase-like pectate lyase" evidence="2">
    <location>
        <begin position="247"/>
        <end position="314"/>
    </location>
</feature>
<dbReference type="RefSeq" id="WP_261404531.1">
    <property type="nucleotide sequence ID" value="NZ_CP081869.1"/>
</dbReference>
<gene>
    <name evidence="3" type="ORF">K6K41_07165</name>
</gene>
<evidence type="ECO:0000313" key="3">
    <source>
        <dbReference type="EMBL" id="QZO01286.1"/>
    </source>
</evidence>
<keyword evidence="1" id="KW-0732">Signal</keyword>
<dbReference type="InterPro" id="IPR006626">
    <property type="entry name" value="PbH1"/>
</dbReference>
<evidence type="ECO:0000313" key="4">
    <source>
        <dbReference type="Proteomes" id="UP000825701"/>
    </source>
</evidence>
<dbReference type="KEGG" id="cmet:K6K41_07165"/>
<dbReference type="Gene3D" id="2.160.20.10">
    <property type="entry name" value="Single-stranded right-handed beta-helix, Pectin lyase-like"/>
    <property type="match status" value="1"/>
</dbReference>
<dbReference type="InterPro" id="IPR011050">
    <property type="entry name" value="Pectin_lyase_fold/virulence"/>
</dbReference>
<reference evidence="3" key="1">
    <citation type="submission" date="2021-08" db="EMBL/GenBank/DDBJ databases">
        <authorList>
            <person name="Zhang H."/>
            <person name="Xu M."/>
            <person name="Yu Z."/>
            <person name="Yang L."/>
            <person name="Cai Y."/>
        </authorList>
    </citation>
    <scope>NUCLEOTIDE SEQUENCE</scope>
    <source>
        <strain evidence="3">CHL1</strain>
    </source>
</reference>
<feature type="chain" id="PRO_5038825829" evidence="1">
    <location>
        <begin position="34"/>
        <end position="797"/>
    </location>
</feature>
<dbReference type="EMBL" id="CP081869">
    <property type="protein sequence ID" value="QZO01286.1"/>
    <property type="molecule type" value="Genomic_DNA"/>
</dbReference>
<dbReference type="GO" id="GO:0016787">
    <property type="term" value="F:hydrolase activity"/>
    <property type="evidence" value="ECO:0007669"/>
    <property type="project" value="UniProtKB-KW"/>
</dbReference>
<name>A0A9E6RAP8_9HYPH</name>
<organism evidence="3 4">
    <name type="scientific">Chenggangzhangella methanolivorans</name>
    <dbReference type="NCBI Taxonomy" id="1437009"/>
    <lineage>
        <taxon>Bacteria</taxon>
        <taxon>Pseudomonadati</taxon>
        <taxon>Pseudomonadota</taxon>
        <taxon>Alphaproteobacteria</taxon>
        <taxon>Hyphomicrobiales</taxon>
        <taxon>Methylopilaceae</taxon>
        <taxon>Chenggangzhangella</taxon>
    </lineage>
</organism>
<proteinExistence type="predicted"/>
<keyword evidence="4" id="KW-1185">Reference proteome</keyword>
<feature type="signal peptide" evidence="1">
    <location>
        <begin position="1"/>
        <end position="33"/>
    </location>
</feature>
<keyword evidence="3" id="KW-0378">Hydrolase</keyword>
<dbReference type="SUPFAM" id="SSF51126">
    <property type="entry name" value="Pectin lyase-like"/>
    <property type="match status" value="1"/>
</dbReference>
<dbReference type="InterPro" id="IPR012334">
    <property type="entry name" value="Pectin_lyas_fold"/>
</dbReference>
<sequence length="797" mass="84751">MSENRRSKGICVTVVSVLAVLASFASPAGPGFAAEAAPASDDVDVFQPPSITPARGAGVIVDGLRSAQPGEIVTLAGDFGEKVSGFETFGQTAAGNAVRRTVKPIRIDAGSAVIKLPEGLPPHSTYLIWPKSRAGYGAPFAVNQTEVWWIGPKAARGGEPVSVFGRNLTGPGRSPRVVIRPADRDGAWRPASIVRANPFRLELIMPDLAPGEYELKAHNGRGGDLGWSQRLRFVIESGAAPASPQTFDVKTFGATGDGVQNDGPAIAAALAAAAAAAPSTLYFPPGRYLCDRALIAPSGVEWRGAGRQASTLAFSVELRTLDAPAFIHSRGEASHVTFDGLTIEADGKVGGPDGGLVSLSGSRLRFTKVKLSSWGGLTLRLAADDVTIEDSDIVGPGSFLKSSSQAFISGTTFQMTNDGESAIASWGGRDIAMTGNRLVNADESRADGHGVGRLFVAQPHLGRTRNLYFSGNETVNAAPRDCAEVDCNKGEQIILEFGGVLLRPRPVSIGPSSVTFRAQDGLEIEPGFDVVVSGGRGFGQRRRIVSAEKGKLTLDRPWDVTPDAKASRFFVTPVAERAVVYRNRFEGRRTHSQHDSNSTATLVWGLCFDVVVADNDISRMRHGVMVAATSGTKRDSVSAPFFALVEDNRISDGWNGLYTGLTFGFDTDPVVAGGVGTVFRRNDIRRMSNIGVAFDTWDTRGGDFSATVFERNQIEQVRYGVVSGLKLIWSNGAFAPTPADGTRLRQTVLHANRIDGLGSGARGAAFRSDRFQDWIDIGGTWSGFPPGDRPPRGKDRD</sequence>
<accession>A0A9E6RAP8</accession>
<dbReference type="Proteomes" id="UP000825701">
    <property type="component" value="Chromosome"/>
</dbReference>
<dbReference type="InterPro" id="IPR024535">
    <property type="entry name" value="RHGA/B-epi-like_pectate_lyase"/>
</dbReference>
<dbReference type="SMART" id="SM00710">
    <property type="entry name" value="PbH1"/>
    <property type="match status" value="5"/>
</dbReference>
<evidence type="ECO:0000256" key="1">
    <source>
        <dbReference type="SAM" id="SignalP"/>
    </source>
</evidence>
<dbReference type="Pfam" id="PF12708">
    <property type="entry name" value="Pect-lyase_RHGA_epim"/>
    <property type="match status" value="1"/>
</dbReference>